<dbReference type="PIRSF" id="PIRSF005719">
    <property type="entry name" value="SMC"/>
    <property type="match status" value="1"/>
</dbReference>
<dbReference type="PANTHER" id="PTHR43977">
    <property type="entry name" value="STRUCTURAL MAINTENANCE OF CHROMOSOMES PROTEIN 3"/>
    <property type="match status" value="1"/>
</dbReference>
<evidence type="ECO:0000256" key="6">
    <source>
        <dbReference type="HAMAP-Rule" id="MF_01894"/>
    </source>
</evidence>
<feature type="coiled-coil region" evidence="6">
    <location>
        <begin position="170"/>
        <end position="211"/>
    </location>
</feature>
<keyword evidence="1 6" id="KW-0963">Cytoplasm</keyword>
<dbReference type="InterPro" id="IPR003395">
    <property type="entry name" value="RecF/RecN/SMC_N"/>
</dbReference>
<evidence type="ECO:0000256" key="5">
    <source>
        <dbReference type="ARBA" id="ARBA00023125"/>
    </source>
</evidence>
<dbReference type="Proteomes" id="UP001549691">
    <property type="component" value="Unassembled WGS sequence"/>
</dbReference>
<comment type="caution">
    <text evidence="8">The sequence shown here is derived from an EMBL/GenBank/DDBJ whole genome shotgun (WGS) entry which is preliminary data.</text>
</comment>
<dbReference type="EMBL" id="JBEWZI010000006">
    <property type="protein sequence ID" value="MET7014019.1"/>
    <property type="molecule type" value="Genomic_DNA"/>
</dbReference>
<dbReference type="Gene3D" id="3.40.50.300">
    <property type="entry name" value="P-loop containing nucleotide triphosphate hydrolases"/>
    <property type="match status" value="2"/>
</dbReference>
<dbReference type="Pfam" id="PF02463">
    <property type="entry name" value="SMC_N"/>
    <property type="match status" value="1"/>
</dbReference>
<comment type="function">
    <text evidence="6">Required for chromosome condensation and partitioning.</text>
</comment>
<evidence type="ECO:0000256" key="2">
    <source>
        <dbReference type="ARBA" id="ARBA00022741"/>
    </source>
</evidence>
<accession>A0ABV2TJC3</accession>
<keyword evidence="5 6" id="KW-0238">DNA-binding</keyword>
<dbReference type="SUPFAM" id="SSF52540">
    <property type="entry name" value="P-loop containing nucleoside triphosphate hydrolases"/>
    <property type="match status" value="1"/>
</dbReference>
<protein>
    <recommendedName>
        <fullName evidence="6">Chromosome partition protein Smc</fullName>
    </recommendedName>
</protein>
<gene>
    <name evidence="6 8" type="primary">smc</name>
    <name evidence="8" type="ORF">ABXR19_07440</name>
</gene>
<comment type="domain">
    <text evidence="6">Contains large globular domains required for ATP hydrolysis at each terminus and a third globular domain forming a flexible hinge near the middle of the molecule. These domains are separated by coiled-coil structures.</text>
</comment>
<evidence type="ECO:0000313" key="9">
    <source>
        <dbReference type="Proteomes" id="UP001549691"/>
    </source>
</evidence>
<comment type="similarity">
    <text evidence="6">Belongs to the SMC family.</text>
</comment>
<comment type="subunit">
    <text evidence="6">Homodimer.</text>
</comment>
<keyword evidence="3 6" id="KW-0067">ATP-binding</keyword>
<feature type="coiled-coil region" evidence="6">
    <location>
        <begin position="665"/>
        <end position="699"/>
    </location>
</feature>
<evidence type="ECO:0000259" key="7">
    <source>
        <dbReference type="Pfam" id="PF02463"/>
    </source>
</evidence>
<dbReference type="RefSeq" id="WP_354600477.1">
    <property type="nucleotide sequence ID" value="NZ_JBEWZI010000006.1"/>
</dbReference>
<feature type="binding site" evidence="6">
    <location>
        <begin position="32"/>
        <end position="39"/>
    </location>
    <ligand>
        <name>ATP</name>
        <dbReference type="ChEBI" id="CHEBI:30616"/>
    </ligand>
</feature>
<dbReference type="CDD" id="cd03278">
    <property type="entry name" value="ABC_SMC_barmotin"/>
    <property type="match status" value="2"/>
</dbReference>
<feature type="coiled-coil region" evidence="6">
    <location>
        <begin position="728"/>
        <end position="783"/>
    </location>
</feature>
<keyword evidence="4 6" id="KW-0175">Coiled coil</keyword>
<reference evidence="8 9" key="1">
    <citation type="submission" date="2024-07" db="EMBL/GenBank/DDBJ databases">
        <title>Uliginosibacterium flavum JJ3220;KACC:17644.</title>
        <authorList>
            <person name="Kim M.K."/>
        </authorList>
    </citation>
    <scope>NUCLEOTIDE SEQUENCE [LARGE SCALE GENOMIC DNA]</scope>
    <source>
        <strain evidence="8 9">KACC:17644</strain>
    </source>
</reference>
<organism evidence="8 9">
    <name type="scientific">Uliginosibacterium flavum</name>
    <dbReference type="NCBI Taxonomy" id="1396831"/>
    <lineage>
        <taxon>Bacteria</taxon>
        <taxon>Pseudomonadati</taxon>
        <taxon>Pseudomonadota</taxon>
        <taxon>Betaproteobacteria</taxon>
        <taxon>Rhodocyclales</taxon>
        <taxon>Zoogloeaceae</taxon>
        <taxon>Uliginosibacterium</taxon>
    </lineage>
</organism>
<evidence type="ECO:0000256" key="3">
    <source>
        <dbReference type="ARBA" id="ARBA00022840"/>
    </source>
</evidence>
<dbReference type="InterPro" id="IPR011890">
    <property type="entry name" value="SMC_prok"/>
</dbReference>
<feature type="coiled-coil region" evidence="6">
    <location>
        <begin position="812"/>
        <end position="846"/>
    </location>
</feature>
<evidence type="ECO:0000313" key="8">
    <source>
        <dbReference type="EMBL" id="MET7014019.1"/>
    </source>
</evidence>
<dbReference type="NCBIfam" id="TIGR02168">
    <property type="entry name" value="SMC_prok_B"/>
    <property type="match status" value="1"/>
</dbReference>
<evidence type="ECO:0000256" key="1">
    <source>
        <dbReference type="ARBA" id="ARBA00022490"/>
    </source>
</evidence>
<comment type="subcellular location">
    <subcellularLocation>
        <location evidence="6">Cytoplasm</location>
    </subcellularLocation>
</comment>
<dbReference type="InterPro" id="IPR027417">
    <property type="entry name" value="P-loop_NTPase"/>
</dbReference>
<keyword evidence="2 6" id="KW-0547">Nucleotide-binding</keyword>
<name>A0ABV2TJC3_9RHOO</name>
<proteinExistence type="inferred from homology"/>
<sequence>MRLSKLKLAGFKSFVDPTTVLMPGQLVGVVGPNGCGKSNVIDAVRWVLGESRASALRGDSMQDVIFNGSTTRKPVSRASVEMIFDNADGRAAGQWSQYAEISVKRQLDRNGNSDYFINNVSVRRKDVIDLFLGTGLGPRAYAIIEQGMISRVIEARPEEVRAFLEEAAGITKYKERRRETEGRLADARDNLARVEDIRAELGQQIERLAVQAEVALRYKDLSSQLAQKQVLLWRYKHTAAQREQTAVAEAIAQAQTAIEENNYKLVEADTRITLTREAHIVHTEALSAAQGDVFAIANEVTRIESELRSLRDTYARITQRGGQLLADETLWQERLSQSLAEQERWAEQNAIAHEKLELSLLQVGEAEERLPEAEEAWRGALAGQEEARRTLNQIEQHVRVEDAKRIASERALEALAQRRARMEGERAGLRPEDEAALAALELEVAELIAQQQEAELLLGSQQEMLEEAQAALISGQAALQAASSALTQQAARLNALRGLQSSLRDQGDLAGWLRAAGLADEARVWQSLQVDAGWELAVEAVLRERIAAIGPLAGDLGASTAQAAPQTVVLLREGQPPAPRGVLFDATLLEERVRSQRPDLAPHLAHWLDGVYAVDEISPWLAGERPLPAGVLLVSRSGQILSSSALTLFAPDAGTHGAIERQREIETLEREIVPAEAARDELTTRVADDEDEVKVLQAALGDTRRVQQQLQSRLHERQLSFVKVQQEQARHVERIEQLAREAAELLRLEGVEQAHLEEAELARLSAEERLDALRDAAELAAARSASTEAALRAAREVLSNQQRARHEAEFAVREGNAKLDELSRNAALAQAQLEKFAIERSQLTQEQGELDDSALQTSLQTALDLRRAREAVVAQRREELEAIGQQLKALDASRLHAEHALAPLRDQLAELRLRHQAAELGSTQAAERLGEFGAEVIALEDAVMAEIRELALSREVSRLAREIAEMGAVNLAALAELDSARERKNFLDLQFEDLMSAIGTLENAIRRIDRDTREKLNETYVTVNQHFSELFPRLFGGGRAELLLTGEDLLDAGVQIVAQPPGKKNSSIHLLSGGEKALTAIALVFAMFQLNPAPFCMLDEVDAPLDDTNTERYCEMVKHMSAVTQFIFISHSKITMEMAEQLIGVTMQEQGVSRVVEVDIDAALKLAQVEAA</sequence>
<dbReference type="InterPro" id="IPR024704">
    <property type="entry name" value="SMC"/>
</dbReference>
<evidence type="ECO:0000256" key="4">
    <source>
        <dbReference type="ARBA" id="ARBA00023054"/>
    </source>
</evidence>
<keyword evidence="9" id="KW-1185">Reference proteome</keyword>
<dbReference type="HAMAP" id="MF_01894">
    <property type="entry name" value="Smc_prok"/>
    <property type="match status" value="1"/>
</dbReference>
<feature type="domain" description="RecF/RecN/SMC N-terminal" evidence="7">
    <location>
        <begin position="3"/>
        <end position="1153"/>
    </location>
</feature>